<dbReference type="Proteomes" id="UP000000378">
    <property type="component" value="Chromosome"/>
</dbReference>
<feature type="transmembrane region" description="Helical" evidence="6">
    <location>
        <begin position="298"/>
        <end position="318"/>
    </location>
</feature>
<evidence type="ECO:0000256" key="5">
    <source>
        <dbReference type="ARBA" id="ARBA00023136"/>
    </source>
</evidence>
<name>D7CNZ9_SYNLT</name>
<evidence type="ECO:0000256" key="1">
    <source>
        <dbReference type="ARBA" id="ARBA00004141"/>
    </source>
</evidence>
<dbReference type="eggNOG" id="COG1333">
    <property type="taxonomic scope" value="Bacteria"/>
</dbReference>
<evidence type="ECO:0000256" key="3">
    <source>
        <dbReference type="ARBA" id="ARBA00022748"/>
    </source>
</evidence>
<keyword evidence="3" id="KW-0201">Cytochrome c-type biogenesis</keyword>
<evidence type="ECO:0000256" key="6">
    <source>
        <dbReference type="SAM" id="Phobius"/>
    </source>
</evidence>
<proteinExistence type="predicted"/>
<evidence type="ECO:0000256" key="2">
    <source>
        <dbReference type="ARBA" id="ARBA00022692"/>
    </source>
</evidence>
<protein>
    <submittedName>
        <fullName evidence="8">ResB family protein</fullName>
    </submittedName>
</protein>
<dbReference type="GO" id="GO:0017004">
    <property type="term" value="P:cytochrome complex assembly"/>
    <property type="evidence" value="ECO:0007669"/>
    <property type="project" value="UniProtKB-KW"/>
</dbReference>
<dbReference type="AlphaFoldDB" id="D7CNZ9"/>
<organism evidence="8 9">
    <name type="scientific">Syntrophothermus lipocalidus (strain DSM 12680 / TGB-C1)</name>
    <dbReference type="NCBI Taxonomy" id="643648"/>
    <lineage>
        <taxon>Bacteria</taxon>
        <taxon>Bacillati</taxon>
        <taxon>Bacillota</taxon>
        <taxon>Clostridia</taxon>
        <taxon>Eubacteriales</taxon>
        <taxon>Syntrophomonadaceae</taxon>
        <taxon>Syntrophothermus</taxon>
    </lineage>
</organism>
<reference evidence="8 9" key="2">
    <citation type="journal article" date="2010" name="Stand. Genomic Sci.">
        <title>Complete genome sequence of Syntrophothermus lipocalidus type strain (TGB-C1).</title>
        <authorList>
            <person name="Djao O.D."/>
            <person name="Zhang X."/>
            <person name="Lucas S."/>
            <person name="Lapidus A."/>
            <person name="Del Rio T.G."/>
            <person name="Nolan M."/>
            <person name="Tice H."/>
            <person name="Cheng J.F."/>
            <person name="Han C."/>
            <person name="Tapia R."/>
            <person name="Goodwin L."/>
            <person name="Pitluck S."/>
            <person name="Liolios K."/>
            <person name="Ivanova N."/>
            <person name="Mavromatis K."/>
            <person name="Mikhailova N."/>
            <person name="Ovchinnikova G."/>
            <person name="Pati A."/>
            <person name="Brambilla E."/>
            <person name="Chen A."/>
            <person name="Palaniappan K."/>
            <person name="Land M."/>
            <person name="Hauser L."/>
            <person name="Chang Y.J."/>
            <person name="Jeffries C.D."/>
            <person name="Rohde M."/>
            <person name="Sikorski J."/>
            <person name="Spring S."/>
            <person name="Goker M."/>
            <person name="Detter J.C."/>
            <person name="Woyke T."/>
            <person name="Bristow J."/>
            <person name="Eisen J.A."/>
            <person name="Markowitz V."/>
            <person name="Hugenholtz P."/>
            <person name="Kyrpides N.C."/>
            <person name="Klenk H.P."/>
        </authorList>
    </citation>
    <scope>NUCLEOTIDE SEQUENCE [LARGE SCALE GENOMIC DNA]</scope>
    <source>
        <strain evidence="9">DSM 12680 / TGB-C1</strain>
    </source>
</reference>
<dbReference type="PANTHER" id="PTHR31566">
    <property type="entry name" value="CYTOCHROME C BIOGENESIS PROTEIN CCS1, CHLOROPLASTIC"/>
    <property type="match status" value="1"/>
</dbReference>
<gene>
    <name evidence="8" type="ordered locus">Slip_1676</name>
</gene>
<keyword evidence="9" id="KW-1185">Reference proteome</keyword>
<dbReference type="InterPro" id="IPR023494">
    <property type="entry name" value="Cyt_c_bgen_Ccs1/CcsB/ResB"/>
</dbReference>
<feature type="domain" description="ResB-like" evidence="7">
    <location>
        <begin position="80"/>
        <end position="257"/>
    </location>
</feature>
<sequence>MLRTKKMHRLLSSMKIGLGLLALIGLTSIIGTLYAPDGFSRTFFFKMLLLFLSFNIGLCSLNQLARCLKAGVKGRTANLSRQLALLLLHGGVALVLVSMVVNSYFGYSGELRIVQGSKENIAKVIPTEKQLFLMLDTFKIEFNIDGSPSQYYSYVTVLDKNSVQGHYCLSVNHPLNYGKIKIYQQSFGYLVKVEAESCTGEKVEKLLYEGQSLQVPGTGRTVKMYKYIPNFDPAYGMISKTLRPDNPRMLFSVYEGGTLVGVGVASQDEKISVDDSPAHVRFRGVQPFTILKVKSDPGLPLAAIGGVMLIVGVCLSGYPRKADRRKELSASLKADSESVDSIVDNPQ</sequence>
<dbReference type="GO" id="GO:0016020">
    <property type="term" value="C:membrane"/>
    <property type="evidence" value="ECO:0007669"/>
    <property type="project" value="UniProtKB-SubCell"/>
</dbReference>
<evidence type="ECO:0000256" key="4">
    <source>
        <dbReference type="ARBA" id="ARBA00022989"/>
    </source>
</evidence>
<keyword evidence="5 6" id="KW-0472">Membrane</keyword>
<feature type="transmembrane region" description="Helical" evidence="6">
    <location>
        <begin position="83"/>
        <end position="105"/>
    </location>
</feature>
<accession>D7CNZ9</accession>
<evidence type="ECO:0000313" key="9">
    <source>
        <dbReference type="Proteomes" id="UP000000378"/>
    </source>
</evidence>
<dbReference type="Pfam" id="PF05140">
    <property type="entry name" value="ResB"/>
    <property type="match status" value="1"/>
</dbReference>
<dbReference type="EMBL" id="CP002048">
    <property type="protein sequence ID" value="ADI02434.1"/>
    <property type="molecule type" value="Genomic_DNA"/>
</dbReference>
<dbReference type="InterPro" id="IPR007816">
    <property type="entry name" value="ResB-like_domain"/>
</dbReference>
<dbReference type="STRING" id="643648.Slip_1676"/>
<dbReference type="KEGG" id="slp:Slip_1676"/>
<evidence type="ECO:0000313" key="8">
    <source>
        <dbReference type="EMBL" id="ADI02434.1"/>
    </source>
</evidence>
<reference evidence="9" key="1">
    <citation type="journal article" date="2010" name="Stand. Genomic Sci.">
        <title>Complete genome sequence of Syntrophothermus lipocalidus type strain (TGB-C1T).</title>
        <authorList>
            <consortium name="US DOE Joint Genome Institute (JGI-PGF)"/>
            <person name="Djao O."/>
            <person name="Zhang X."/>
            <person name="Lucas S."/>
            <person name="Lapidus A."/>
            <person name="Glavina Del Rio T."/>
            <person name="Nolan M."/>
            <person name="Tice H."/>
            <person name="Cheng J."/>
            <person name="Han C."/>
            <person name="Tapia R."/>
            <person name="Goodwin L."/>
            <person name="Pitluck S."/>
            <person name="Liolios K."/>
            <person name="Ivanova N."/>
            <person name="Mavromatis K."/>
            <person name="Mikhailova N."/>
            <person name="Ovchinnikova G."/>
            <person name="Pati A."/>
            <person name="Brambilla E."/>
            <person name="Chen A."/>
            <person name="Palaniappan K."/>
            <person name="Land M."/>
            <person name="Hauser L."/>
            <person name="Chang Y."/>
            <person name="Jeffries C."/>
            <person name="Rohde M."/>
            <person name="Sikorski J."/>
            <person name="Spring S."/>
            <person name="Goker M."/>
            <person name="Detter J."/>
            <person name="Woyke T."/>
            <person name="Bristow J."/>
            <person name="Eisen J."/>
            <person name="Markowitz V."/>
            <person name="Hugenholtz P."/>
            <person name="Kyrpides N."/>
            <person name="Klenk H."/>
        </authorList>
    </citation>
    <scope>NUCLEOTIDE SEQUENCE [LARGE SCALE GENOMIC DNA]</scope>
    <source>
        <strain evidence="9">DSM 12680 / TGB-C1</strain>
    </source>
</reference>
<comment type="subcellular location">
    <subcellularLocation>
        <location evidence="1">Membrane</location>
        <topology evidence="1">Multi-pass membrane protein</topology>
    </subcellularLocation>
</comment>
<keyword evidence="2 6" id="KW-0812">Transmembrane</keyword>
<feature type="transmembrane region" description="Helical" evidence="6">
    <location>
        <begin position="41"/>
        <end position="62"/>
    </location>
</feature>
<dbReference type="HOGENOM" id="CLU_034630_1_0_9"/>
<keyword evidence="4 6" id="KW-1133">Transmembrane helix</keyword>
<evidence type="ECO:0000259" key="7">
    <source>
        <dbReference type="Pfam" id="PF05140"/>
    </source>
</evidence>